<reference evidence="2" key="1">
    <citation type="submission" date="2021-03" db="EMBL/GenBank/DDBJ databases">
        <title>Comparative genomics and phylogenomic investigation of the class Geoglossomycetes provide insights into ecological specialization and systematics.</title>
        <authorList>
            <person name="Melie T."/>
            <person name="Pirro S."/>
            <person name="Miller A.N."/>
            <person name="Quandt A."/>
        </authorList>
    </citation>
    <scope>NUCLEOTIDE SEQUENCE</scope>
    <source>
        <strain evidence="2">CAQ_001_2017</strain>
    </source>
</reference>
<dbReference type="EMBL" id="JAGHQM010001995">
    <property type="protein sequence ID" value="KAH0551479.1"/>
    <property type="molecule type" value="Genomic_DNA"/>
</dbReference>
<evidence type="ECO:0000313" key="3">
    <source>
        <dbReference type="Proteomes" id="UP000750711"/>
    </source>
</evidence>
<evidence type="ECO:0000256" key="1">
    <source>
        <dbReference type="SAM" id="MobiDB-lite"/>
    </source>
</evidence>
<dbReference type="AlphaFoldDB" id="A0A9P8IC06"/>
<feature type="region of interest" description="Disordered" evidence="1">
    <location>
        <begin position="17"/>
        <end position="38"/>
    </location>
</feature>
<name>A0A9P8IC06_9PEZI</name>
<evidence type="ECO:0000313" key="2">
    <source>
        <dbReference type="EMBL" id="KAH0551479.1"/>
    </source>
</evidence>
<organism evidence="2 3">
    <name type="scientific">Trichoglossum hirsutum</name>
    <dbReference type="NCBI Taxonomy" id="265104"/>
    <lineage>
        <taxon>Eukaryota</taxon>
        <taxon>Fungi</taxon>
        <taxon>Dikarya</taxon>
        <taxon>Ascomycota</taxon>
        <taxon>Pezizomycotina</taxon>
        <taxon>Geoglossomycetes</taxon>
        <taxon>Geoglossales</taxon>
        <taxon>Geoglossaceae</taxon>
        <taxon>Trichoglossum</taxon>
    </lineage>
</organism>
<protein>
    <submittedName>
        <fullName evidence="2">Uncharacterized protein</fullName>
    </submittedName>
</protein>
<sequence>MKGAVCSANTQFIRSTILPPTGEPTASTGVTSKKRMPLRTRGPYRAAESELTRVRHRSEEDFFIYEKEGSRRLVYSDEAGPTILTGEAEHIVDNGVIRIRSQKGKPHLHLLRGIAEARNQSESVRKQISSLDDIHQRFAWLPAFRDSVLADIVSPALIRQNTL</sequence>
<accession>A0A9P8IC06</accession>
<keyword evidence="3" id="KW-1185">Reference proteome</keyword>
<dbReference type="Proteomes" id="UP000750711">
    <property type="component" value="Unassembled WGS sequence"/>
</dbReference>
<gene>
    <name evidence="2" type="ORF">GP486_007305</name>
</gene>
<proteinExistence type="predicted"/>
<comment type="caution">
    <text evidence="2">The sequence shown here is derived from an EMBL/GenBank/DDBJ whole genome shotgun (WGS) entry which is preliminary data.</text>
</comment>